<proteinExistence type="predicted"/>
<dbReference type="InterPro" id="IPR014782">
    <property type="entry name" value="Peptidase_M1_dom"/>
</dbReference>
<dbReference type="PANTHER" id="PTHR46627">
    <property type="entry name" value="AMINOPEPTIDASE O"/>
    <property type="match status" value="1"/>
</dbReference>
<organism evidence="3 4">
    <name type="scientific">Aplysia californica</name>
    <name type="common">California sea hare</name>
    <dbReference type="NCBI Taxonomy" id="6500"/>
    <lineage>
        <taxon>Eukaryota</taxon>
        <taxon>Metazoa</taxon>
        <taxon>Spiralia</taxon>
        <taxon>Lophotrochozoa</taxon>
        <taxon>Mollusca</taxon>
        <taxon>Gastropoda</taxon>
        <taxon>Heterobranchia</taxon>
        <taxon>Euthyneura</taxon>
        <taxon>Tectipleura</taxon>
        <taxon>Aplysiida</taxon>
        <taxon>Aplysioidea</taxon>
        <taxon>Aplysiidae</taxon>
        <taxon>Aplysia</taxon>
    </lineage>
</organism>
<dbReference type="RefSeq" id="XP_005090150.2">
    <property type="nucleotide sequence ID" value="XM_005090093.3"/>
</dbReference>
<dbReference type="Pfam" id="PF01433">
    <property type="entry name" value="Peptidase_M1"/>
    <property type="match status" value="1"/>
</dbReference>
<evidence type="ECO:0000313" key="4">
    <source>
        <dbReference type="RefSeq" id="XP_005090150.2"/>
    </source>
</evidence>
<reference evidence="4" key="1">
    <citation type="submission" date="2025-08" db="UniProtKB">
        <authorList>
            <consortium name="RefSeq"/>
        </authorList>
    </citation>
    <scope>IDENTIFICATION</scope>
</reference>
<dbReference type="GeneID" id="101856070"/>
<dbReference type="Gene3D" id="3.30.2010.30">
    <property type="match status" value="1"/>
</dbReference>
<name>A0ABM0JBY7_APLCA</name>
<dbReference type="GO" id="GO:0004177">
    <property type="term" value="F:aminopeptidase activity"/>
    <property type="evidence" value="ECO:0007669"/>
    <property type="project" value="UniProtKB-KW"/>
</dbReference>
<feature type="domain" description="Peptidase M1 membrane alanine aminopeptidase" evidence="2">
    <location>
        <begin position="370"/>
        <end position="590"/>
    </location>
</feature>
<accession>A0ABM0JBY7</accession>
<feature type="region of interest" description="Disordered" evidence="1">
    <location>
        <begin position="1"/>
        <end position="21"/>
    </location>
</feature>
<feature type="non-terminal residue" evidence="4">
    <location>
        <position position="621"/>
    </location>
</feature>
<keyword evidence="3" id="KW-1185">Reference proteome</keyword>
<dbReference type="SUPFAM" id="SSF55486">
    <property type="entry name" value="Metalloproteases ('zincins'), catalytic domain"/>
    <property type="match status" value="1"/>
</dbReference>
<dbReference type="Gene3D" id="2.60.40.1730">
    <property type="entry name" value="tricorn interacting facor f3 domain"/>
    <property type="match status" value="1"/>
</dbReference>
<dbReference type="SUPFAM" id="SSF63737">
    <property type="entry name" value="Leukotriene A4 hydrolase N-terminal domain"/>
    <property type="match status" value="1"/>
</dbReference>
<evidence type="ECO:0000259" key="2">
    <source>
        <dbReference type="Pfam" id="PF01433"/>
    </source>
</evidence>
<dbReference type="InterPro" id="IPR027268">
    <property type="entry name" value="Peptidase_M4/M1_CTD_sf"/>
</dbReference>
<keyword evidence="4" id="KW-0645">Protease</keyword>
<dbReference type="InterPro" id="IPR033577">
    <property type="entry name" value="AOPep"/>
</dbReference>
<dbReference type="Gene3D" id="1.10.390.10">
    <property type="entry name" value="Neutral Protease Domain 2"/>
    <property type="match status" value="1"/>
</dbReference>
<sequence length="621" mass="70259">MAQPQDCVLPITGGQNDSENDLPLSSNFKHVKVRHFVMELKCSFQEKRFDGSIVLFCQFSPNHSEAKVADESIIDSKDSDSCFSHANTPDKECEINLNQQPFNECLLSRKHHEVCLDCHSLDVSACFKYTLSENESVNLSAILSKYASANLQIPAIDLQSLKKIHNDFKRDTSGSRAKMAVDFSMDTHCLKVALPKSSHCDHHVAVIEIQFKTQAAGPSLMWTFDQCQRECVFTIGHQLNNRSLFPAQDMPEAMVTWHSSVTLGDATSEEYTVLMTAESNPYIYQDVNGAKVFEHFSSFLMPASTFALAVGCWQCLELCRSEPSANLLDPSSHIVPCRLFGPESLMESARSQLSWYMPRCFERVQHSLGRYPLPRLDILIVPACFNSLGMACPCLMFLSQSVLCRDISMFARVSHELCHTWLGIMTGPSDWTEEWLTEGVCCYLEDILHASVMEWTEEETQERLELRTCLKLRLLEAEVEHTPPDLQTLRPNKGEPVSADKGKEEVTCCVKNGMNSEKTLMQVHYLKGFFLLKHLEQVAGRSKFLKVLKDFITDHLGMLFSSQEFLEYLLQNCQELRCSGLTVAQLCRDWLDAPGIPQSLVKYKDRPQGKLAQHVHDLVSD</sequence>
<evidence type="ECO:0000313" key="3">
    <source>
        <dbReference type="Proteomes" id="UP000694888"/>
    </source>
</evidence>
<gene>
    <name evidence="4" type="primary">LOC101856070</name>
</gene>
<evidence type="ECO:0000256" key="1">
    <source>
        <dbReference type="SAM" id="MobiDB-lite"/>
    </source>
</evidence>
<protein>
    <submittedName>
        <fullName evidence="4">Aminopeptidase O</fullName>
    </submittedName>
</protein>
<dbReference type="PANTHER" id="PTHR46627:SF1">
    <property type="entry name" value="AMINOPEPTIDASE O"/>
    <property type="match status" value="1"/>
</dbReference>
<keyword evidence="4" id="KW-0378">Hydrolase</keyword>
<dbReference type="InterPro" id="IPR042097">
    <property type="entry name" value="Aminopeptidase_N-like_N_sf"/>
</dbReference>
<dbReference type="Proteomes" id="UP000694888">
    <property type="component" value="Unplaced"/>
</dbReference>
<keyword evidence="4" id="KW-0031">Aminopeptidase</keyword>